<evidence type="ECO:0000256" key="2">
    <source>
        <dbReference type="ARBA" id="ARBA00022679"/>
    </source>
</evidence>
<name>A0A200QVB7_MACCD</name>
<keyword evidence="3" id="KW-0328">Glycosyltransferase</keyword>
<dbReference type="Proteomes" id="UP000195402">
    <property type="component" value="Unassembled WGS sequence"/>
</dbReference>
<gene>
    <name evidence="5" type="ORF">BVC80_8551g12</name>
</gene>
<protein>
    <recommendedName>
        <fullName evidence="4">Glycosyltransferase</fullName>
        <ecNumber evidence="4">2.4.1.-</ecNumber>
    </recommendedName>
</protein>
<reference evidence="5 6" key="1">
    <citation type="journal article" date="2017" name="Mol. Plant">
        <title>The Genome of Medicinal Plant Macleaya cordata Provides New Insights into Benzylisoquinoline Alkaloids Metabolism.</title>
        <authorList>
            <person name="Liu X."/>
            <person name="Liu Y."/>
            <person name="Huang P."/>
            <person name="Ma Y."/>
            <person name="Qing Z."/>
            <person name="Tang Q."/>
            <person name="Cao H."/>
            <person name="Cheng P."/>
            <person name="Zheng Y."/>
            <person name="Yuan Z."/>
            <person name="Zhou Y."/>
            <person name="Liu J."/>
            <person name="Tang Z."/>
            <person name="Zhuo Y."/>
            <person name="Zhang Y."/>
            <person name="Yu L."/>
            <person name="Huang J."/>
            <person name="Yang P."/>
            <person name="Peng Q."/>
            <person name="Zhang J."/>
            <person name="Jiang W."/>
            <person name="Zhang Z."/>
            <person name="Lin K."/>
            <person name="Ro D.K."/>
            <person name="Chen X."/>
            <person name="Xiong X."/>
            <person name="Shang Y."/>
            <person name="Huang S."/>
            <person name="Zeng J."/>
        </authorList>
    </citation>
    <scope>NUCLEOTIDE SEQUENCE [LARGE SCALE GENOMIC DNA]</scope>
    <source>
        <strain evidence="6">cv. BLH2017</strain>
        <tissue evidence="5">Root</tissue>
    </source>
</reference>
<dbReference type="FunFam" id="3.40.50.2000:FF:000020">
    <property type="entry name" value="Glycosyltransferase"/>
    <property type="match status" value="1"/>
</dbReference>
<dbReference type="SUPFAM" id="SSF53756">
    <property type="entry name" value="UDP-Glycosyltransferase/glycogen phosphorylase"/>
    <property type="match status" value="1"/>
</dbReference>
<keyword evidence="2 3" id="KW-0808">Transferase</keyword>
<proteinExistence type="inferred from homology"/>
<evidence type="ECO:0000313" key="5">
    <source>
        <dbReference type="EMBL" id="OVA14384.1"/>
    </source>
</evidence>
<dbReference type="InterPro" id="IPR035595">
    <property type="entry name" value="UDP_glycos_trans_CS"/>
</dbReference>
<dbReference type="InParanoid" id="A0A200QVB7"/>
<dbReference type="PANTHER" id="PTHR48048:SF20">
    <property type="entry name" value="GLYCOSYLTRANSFERASE"/>
    <property type="match status" value="1"/>
</dbReference>
<evidence type="ECO:0000313" key="6">
    <source>
        <dbReference type="Proteomes" id="UP000195402"/>
    </source>
</evidence>
<keyword evidence="6" id="KW-1185">Reference proteome</keyword>
<dbReference type="InterPro" id="IPR050481">
    <property type="entry name" value="UDP-glycosyltransf_plant"/>
</dbReference>
<comment type="similarity">
    <text evidence="1 3">Belongs to the UDP-glycosyltransferase family.</text>
</comment>
<dbReference type="Gene3D" id="3.40.50.2000">
    <property type="entry name" value="Glycogen Phosphorylase B"/>
    <property type="match status" value="2"/>
</dbReference>
<dbReference type="InterPro" id="IPR002213">
    <property type="entry name" value="UDP_glucos_trans"/>
</dbReference>
<dbReference type="PROSITE" id="PS00375">
    <property type="entry name" value="UDPGT"/>
    <property type="match status" value="1"/>
</dbReference>
<comment type="caution">
    <text evidence="5">The sequence shown here is derived from an EMBL/GenBank/DDBJ whole genome shotgun (WGS) entry which is preliminary data.</text>
</comment>
<dbReference type="OrthoDB" id="5835829at2759"/>
<dbReference type="OMA" id="MEGYEES"/>
<dbReference type="Pfam" id="PF00201">
    <property type="entry name" value="UDPGT"/>
    <property type="match status" value="1"/>
</dbReference>
<evidence type="ECO:0000256" key="3">
    <source>
        <dbReference type="RuleBase" id="RU003718"/>
    </source>
</evidence>
<dbReference type="GO" id="GO:0035251">
    <property type="term" value="F:UDP-glucosyltransferase activity"/>
    <property type="evidence" value="ECO:0007669"/>
    <property type="project" value="InterPro"/>
</dbReference>
<organism evidence="5 6">
    <name type="scientific">Macleaya cordata</name>
    <name type="common">Five-seeded plume-poppy</name>
    <name type="synonym">Bocconia cordata</name>
    <dbReference type="NCBI Taxonomy" id="56857"/>
    <lineage>
        <taxon>Eukaryota</taxon>
        <taxon>Viridiplantae</taxon>
        <taxon>Streptophyta</taxon>
        <taxon>Embryophyta</taxon>
        <taxon>Tracheophyta</taxon>
        <taxon>Spermatophyta</taxon>
        <taxon>Magnoliopsida</taxon>
        <taxon>Ranunculales</taxon>
        <taxon>Papaveraceae</taxon>
        <taxon>Papaveroideae</taxon>
        <taxon>Macleaya</taxon>
    </lineage>
</organism>
<evidence type="ECO:0000256" key="4">
    <source>
        <dbReference type="RuleBase" id="RU362057"/>
    </source>
</evidence>
<dbReference type="CDD" id="cd03784">
    <property type="entry name" value="GT1_Gtf-like"/>
    <property type="match status" value="1"/>
</dbReference>
<sequence length="466" mass="52094">MKEMIVLYPAPSTVHIVAMVELGKLILHHHHHHFSVTLIIPSDTLDNTTSTTSILNQISQTIPNSLTLHHLPSLSSFSLSKNMDPTTFAFQLIHLNDQNLLHFLSLSKTTTVVRSLIAIPPSAIHVASQLNIPFYYFYPSNASSLSFFFYLPTLHNQTSKSFKEISNSTLDHLPGLPPLLASQLPEPILNRDTQIYKEFLHFSGNLSKAKGIIVNTFDSLEPKPIKAIADGLCAPDLQTPPRVYSIGPLIKGFDDDNRTVDIKPECLTWLDHQPSRSVVYLCFGRKGKFSATQFMEIATGLEMSGQRFLWVVRLDPSSDLLLPDGFLDRTEDMGLVVTSWVPQVDILSHESVGGFVTHCGWNSVLESVCAGVPMLAWPLYAEQKLNRVVLVEEEMKLAMAMEESEDGFVSSAEVEKRVRTLMESDEGRALREKSWKMREKALAAWEQGGSSLVNFTELTESWKQGS</sequence>
<dbReference type="EC" id="2.4.1.-" evidence="4"/>
<accession>A0A200QVB7</accession>
<dbReference type="PANTHER" id="PTHR48048">
    <property type="entry name" value="GLYCOSYLTRANSFERASE"/>
    <property type="match status" value="1"/>
</dbReference>
<evidence type="ECO:0000256" key="1">
    <source>
        <dbReference type="ARBA" id="ARBA00009995"/>
    </source>
</evidence>
<dbReference type="AlphaFoldDB" id="A0A200QVB7"/>
<dbReference type="EMBL" id="MVGT01001051">
    <property type="protein sequence ID" value="OVA14384.1"/>
    <property type="molecule type" value="Genomic_DNA"/>
</dbReference>